<keyword evidence="13" id="KW-0449">Lipoprotein</keyword>
<dbReference type="KEGG" id="cci:CC1G_07501"/>
<keyword evidence="5" id="KW-0964">Secreted</keyword>
<dbReference type="EMBL" id="AACS02000006">
    <property type="protein sequence ID" value="EAU83766.1"/>
    <property type="molecule type" value="Genomic_DNA"/>
</dbReference>
<keyword evidence="18" id="KW-1185">Reference proteome</keyword>
<evidence type="ECO:0000256" key="1">
    <source>
        <dbReference type="ARBA" id="ARBA00004609"/>
    </source>
</evidence>
<evidence type="ECO:0000259" key="16">
    <source>
        <dbReference type="PROSITE" id="PS52012"/>
    </source>
</evidence>
<evidence type="ECO:0000256" key="14">
    <source>
        <dbReference type="SAM" id="MobiDB-lite"/>
    </source>
</evidence>
<accession>A8P127</accession>
<keyword evidence="10" id="KW-0472">Membrane</keyword>
<dbReference type="GeneID" id="6014578"/>
<evidence type="ECO:0000256" key="4">
    <source>
        <dbReference type="ARBA" id="ARBA00022475"/>
    </source>
</evidence>
<dbReference type="OrthoDB" id="3065412at2759"/>
<keyword evidence="4" id="KW-1003">Cell membrane</keyword>
<dbReference type="SMART" id="SM00747">
    <property type="entry name" value="CFEM"/>
    <property type="match status" value="1"/>
</dbReference>
<evidence type="ECO:0000256" key="3">
    <source>
        <dbReference type="ARBA" id="ARBA00010031"/>
    </source>
</evidence>
<feature type="chain" id="PRO_5002727585" description="CFEM domain-containing protein" evidence="15">
    <location>
        <begin position="20"/>
        <end position="154"/>
    </location>
</feature>
<dbReference type="Pfam" id="PF05730">
    <property type="entry name" value="CFEM"/>
    <property type="match status" value="1"/>
</dbReference>
<dbReference type="STRING" id="240176.A8P127"/>
<feature type="compositionally biased region" description="Low complexity" evidence="14">
    <location>
        <begin position="91"/>
        <end position="120"/>
    </location>
</feature>
<keyword evidence="11" id="KW-1015">Disulfide bond</keyword>
<evidence type="ECO:0000256" key="6">
    <source>
        <dbReference type="ARBA" id="ARBA00022617"/>
    </source>
</evidence>
<evidence type="ECO:0000256" key="7">
    <source>
        <dbReference type="ARBA" id="ARBA00022723"/>
    </source>
</evidence>
<evidence type="ECO:0000256" key="8">
    <source>
        <dbReference type="ARBA" id="ARBA00022729"/>
    </source>
</evidence>
<dbReference type="RefSeq" id="XP_001838011.1">
    <property type="nucleotide sequence ID" value="XM_001837959.1"/>
</dbReference>
<keyword evidence="8 15" id="KW-0732">Signal</keyword>
<evidence type="ECO:0000256" key="15">
    <source>
        <dbReference type="SAM" id="SignalP"/>
    </source>
</evidence>
<comment type="subcellular location">
    <subcellularLocation>
        <location evidence="1">Cell membrane</location>
        <topology evidence="1">Lipid-anchor</topology>
        <topology evidence="1">GPI-anchor</topology>
    </subcellularLocation>
    <subcellularLocation>
        <location evidence="2">Secreted</location>
    </subcellularLocation>
</comment>
<evidence type="ECO:0000256" key="11">
    <source>
        <dbReference type="ARBA" id="ARBA00023157"/>
    </source>
</evidence>
<dbReference type="PANTHER" id="PTHR37928:SF2">
    <property type="entry name" value="GPI ANCHORED CFEM DOMAIN PROTEIN (AFU_ORTHOLOGUE AFUA_6G10580)"/>
    <property type="match status" value="1"/>
</dbReference>
<dbReference type="VEuPathDB" id="FungiDB:CC1G_07501"/>
<dbReference type="GO" id="GO:0005886">
    <property type="term" value="C:plasma membrane"/>
    <property type="evidence" value="ECO:0007669"/>
    <property type="project" value="UniProtKB-SubCell"/>
</dbReference>
<comment type="similarity">
    <text evidence="3">Belongs to the RBT5 family.</text>
</comment>
<gene>
    <name evidence="17" type="ORF">CC1G_07501</name>
</gene>
<protein>
    <recommendedName>
        <fullName evidence="16">CFEM domain-containing protein</fullName>
    </recommendedName>
</protein>
<dbReference type="PANTHER" id="PTHR37928">
    <property type="entry name" value="CFEM DOMAIN PROTEIN (AFU_ORTHOLOGUE AFUA_6G14090)"/>
    <property type="match status" value="1"/>
</dbReference>
<reference evidence="17 18" key="1">
    <citation type="journal article" date="2010" name="Proc. Natl. Acad. Sci. U.S.A.">
        <title>Insights into evolution of multicellular fungi from the assembled chromosomes of the mushroom Coprinopsis cinerea (Coprinus cinereus).</title>
        <authorList>
            <person name="Stajich J.E."/>
            <person name="Wilke S.K."/>
            <person name="Ahren D."/>
            <person name="Au C.H."/>
            <person name="Birren B.W."/>
            <person name="Borodovsky M."/>
            <person name="Burns C."/>
            <person name="Canback B."/>
            <person name="Casselton L.A."/>
            <person name="Cheng C.K."/>
            <person name="Deng J."/>
            <person name="Dietrich F.S."/>
            <person name="Fargo D.C."/>
            <person name="Farman M.L."/>
            <person name="Gathman A.C."/>
            <person name="Goldberg J."/>
            <person name="Guigo R."/>
            <person name="Hoegger P.J."/>
            <person name="Hooker J.B."/>
            <person name="Huggins A."/>
            <person name="James T.Y."/>
            <person name="Kamada T."/>
            <person name="Kilaru S."/>
            <person name="Kodira C."/>
            <person name="Kues U."/>
            <person name="Kupfer D."/>
            <person name="Kwan H.S."/>
            <person name="Lomsadze A."/>
            <person name="Li W."/>
            <person name="Lilly W.W."/>
            <person name="Ma L.J."/>
            <person name="Mackey A.J."/>
            <person name="Manning G."/>
            <person name="Martin F."/>
            <person name="Muraguchi H."/>
            <person name="Natvig D.O."/>
            <person name="Palmerini H."/>
            <person name="Ramesh M.A."/>
            <person name="Rehmeyer C.J."/>
            <person name="Roe B.A."/>
            <person name="Shenoy N."/>
            <person name="Stanke M."/>
            <person name="Ter-Hovhannisyan V."/>
            <person name="Tunlid A."/>
            <person name="Velagapudi R."/>
            <person name="Vision T.J."/>
            <person name="Zeng Q."/>
            <person name="Zolan M.E."/>
            <person name="Pukkila P.J."/>
        </authorList>
    </citation>
    <scope>NUCLEOTIDE SEQUENCE [LARGE SCALE GENOMIC DNA]</scope>
    <source>
        <strain evidence="18">Okayama-7 / 130 / ATCC MYA-4618 / FGSC 9003</strain>
    </source>
</reference>
<feature type="compositionally biased region" description="Acidic residues" evidence="14">
    <location>
        <begin position="121"/>
        <end position="130"/>
    </location>
</feature>
<feature type="signal peptide" evidence="15">
    <location>
        <begin position="1"/>
        <end position="19"/>
    </location>
</feature>
<dbReference type="InterPro" id="IPR008427">
    <property type="entry name" value="Extracellular_membr_CFEM_dom"/>
</dbReference>
<keyword evidence="9" id="KW-0408">Iron</keyword>
<organism evidence="17 18">
    <name type="scientific">Coprinopsis cinerea (strain Okayama-7 / 130 / ATCC MYA-4618 / FGSC 9003)</name>
    <name type="common">Inky cap fungus</name>
    <name type="synonym">Hormographiella aspergillata</name>
    <dbReference type="NCBI Taxonomy" id="240176"/>
    <lineage>
        <taxon>Eukaryota</taxon>
        <taxon>Fungi</taxon>
        <taxon>Dikarya</taxon>
        <taxon>Basidiomycota</taxon>
        <taxon>Agaricomycotina</taxon>
        <taxon>Agaricomycetes</taxon>
        <taxon>Agaricomycetidae</taxon>
        <taxon>Agaricales</taxon>
        <taxon>Agaricineae</taxon>
        <taxon>Psathyrellaceae</taxon>
        <taxon>Coprinopsis</taxon>
    </lineage>
</organism>
<evidence type="ECO:0000313" key="18">
    <source>
        <dbReference type="Proteomes" id="UP000001861"/>
    </source>
</evidence>
<evidence type="ECO:0000256" key="12">
    <source>
        <dbReference type="ARBA" id="ARBA00023180"/>
    </source>
</evidence>
<dbReference type="eggNOG" id="ENOG502SFDE">
    <property type="taxonomic scope" value="Eukaryota"/>
</dbReference>
<dbReference type="InterPro" id="IPR051735">
    <property type="entry name" value="CFEM_domain"/>
</dbReference>
<dbReference type="AlphaFoldDB" id="A8P127"/>
<evidence type="ECO:0000256" key="10">
    <source>
        <dbReference type="ARBA" id="ARBA00023136"/>
    </source>
</evidence>
<name>A8P127_COPC7</name>
<dbReference type="Proteomes" id="UP000001861">
    <property type="component" value="Unassembled WGS sequence"/>
</dbReference>
<comment type="caution">
    <text evidence="17">The sequence shown here is derived from an EMBL/GenBank/DDBJ whole genome shotgun (WGS) entry which is preliminary data.</text>
</comment>
<dbReference type="PROSITE" id="PS52012">
    <property type="entry name" value="CFEM"/>
    <property type="match status" value="1"/>
</dbReference>
<feature type="region of interest" description="Disordered" evidence="14">
    <location>
        <begin position="91"/>
        <end position="133"/>
    </location>
</feature>
<keyword evidence="7" id="KW-0479">Metal-binding</keyword>
<dbReference type="OMA" id="VINCLAT"/>
<evidence type="ECO:0000256" key="9">
    <source>
        <dbReference type="ARBA" id="ARBA00023004"/>
    </source>
</evidence>
<evidence type="ECO:0000256" key="5">
    <source>
        <dbReference type="ARBA" id="ARBA00022525"/>
    </source>
</evidence>
<evidence type="ECO:0000313" key="17">
    <source>
        <dbReference type="EMBL" id="EAU83766.1"/>
    </source>
</evidence>
<proteinExistence type="inferred from homology"/>
<evidence type="ECO:0000256" key="13">
    <source>
        <dbReference type="ARBA" id="ARBA00023288"/>
    </source>
</evidence>
<feature type="domain" description="CFEM" evidence="16">
    <location>
        <begin position="1"/>
        <end position="115"/>
    </location>
</feature>
<dbReference type="GO" id="GO:0046872">
    <property type="term" value="F:metal ion binding"/>
    <property type="evidence" value="ECO:0007669"/>
    <property type="project" value="UniProtKB-KW"/>
</dbReference>
<keyword evidence="12" id="KW-0325">Glycoprotein</keyword>
<dbReference type="InParanoid" id="A8P127"/>
<dbReference type="GO" id="GO:0005576">
    <property type="term" value="C:extracellular region"/>
    <property type="evidence" value="ECO:0007669"/>
    <property type="project" value="UniProtKB-SubCell"/>
</dbReference>
<evidence type="ECO:0000256" key="2">
    <source>
        <dbReference type="ARBA" id="ARBA00004613"/>
    </source>
</evidence>
<sequence>MRLSTVTLTVLAAVASVSASALYRRQYPSCANACLAAADFGNCEMTDNFCLCSSEPFVSSTTTCIQAACEGEDLETALFVSRELCERVGVTLGGPTPTGDAATPSGSGSGSGSSSPAPTSDGDEENEVGEDGSAMAHGVNIAAVAALGLAALAF</sequence>
<keyword evidence="6" id="KW-0349">Heme</keyword>